<comment type="caution">
    <text evidence="2">The sequence shown here is derived from an EMBL/GenBank/DDBJ whole genome shotgun (WGS) entry which is preliminary data.</text>
</comment>
<protein>
    <submittedName>
        <fullName evidence="2">Uncharacterized protein</fullName>
    </submittedName>
</protein>
<keyword evidence="3" id="KW-1185">Reference proteome</keyword>
<organism evidence="2 3">
    <name type="scientific">Cylicocyclus nassatus</name>
    <name type="common">Nematode worm</name>
    <dbReference type="NCBI Taxonomy" id="53992"/>
    <lineage>
        <taxon>Eukaryota</taxon>
        <taxon>Metazoa</taxon>
        <taxon>Ecdysozoa</taxon>
        <taxon>Nematoda</taxon>
        <taxon>Chromadorea</taxon>
        <taxon>Rhabditida</taxon>
        <taxon>Rhabditina</taxon>
        <taxon>Rhabditomorpha</taxon>
        <taxon>Strongyloidea</taxon>
        <taxon>Strongylidae</taxon>
        <taxon>Cylicocyclus</taxon>
    </lineage>
</organism>
<sequence length="117" mass="13115">MMGRDERLRLMTCLFEEITESEEEEDNQILERISPEGHSPFAVIDESPFAERRVASPQNRSPTYARKLGAPRLCRGLSDPGLRRPEVSTMLETSSPDLRDNGSALLTLPPIPETASF</sequence>
<feature type="region of interest" description="Disordered" evidence="1">
    <location>
        <begin position="19"/>
        <end position="117"/>
    </location>
</feature>
<evidence type="ECO:0000313" key="2">
    <source>
        <dbReference type="EMBL" id="CAJ0608076.1"/>
    </source>
</evidence>
<name>A0AA36MDA3_CYLNA</name>
<proteinExistence type="predicted"/>
<evidence type="ECO:0000256" key="1">
    <source>
        <dbReference type="SAM" id="MobiDB-lite"/>
    </source>
</evidence>
<dbReference type="EMBL" id="CATQJL010000316">
    <property type="protein sequence ID" value="CAJ0608076.1"/>
    <property type="molecule type" value="Genomic_DNA"/>
</dbReference>
<accession>A0AA36MDA3</accession>
<dbReference type="Proteomes" id="UP001176961">
    <property type="component" value="Unassembled WGS sequence"/>
</dbReference>
<dbReference type="AlphaFoldDB" id="A0AA36MDA3"/>
<feature type="compositionally biased region" description="Acidic residues" evidence="1">
    <location>
        <begin position="19"/>
        <end position="28"/>
    </location>
</feature>
<evidence type="ECO:0000313" key="3">
    <source>
        <dbReference type="Proteomes" id="UP001176961"/>
    </source>
</evidence>
<gene>
    <name evidence="2" type="ORF">CYNAS_LOCUS20059</name>
</gene>
<reference evidence="2" key="1">
    <citation type="submission" date="2023-07" db="EMBL/GenBank/DDBJ databases">
        <authorList>
            <consortium name="CYATHOMIX"/>
        </authorList>
    </citation>
    <scope>NUCLEOTIDE SEQUENCE</scope>
    <source>
        <strain evidence="2">N/A</strain>
    </source>
</reference>